<dbReference type="Pfam" id="PF00483">
    <property type="entry name" value="NTP_transferase"/>
    <property type="match status" value="1"/>
</dbReference>
<dbReference type="InterPro" id="IPR029044">
    <property type="entry name" value="Nucleotide-diphossugar_trans"/>
</dbReference>
<dbReference type="CDD" id="cd02541">
    <property type="entry name" value="UGPase_prokaryotic"/>
    <property type="match status" value="1"/>
</dbReference>
<reference evidence="9 10" key="1">
    <citation type="submission" date="2015-03" db="EMBL/GenBank/DDBJ databases">
        <authorList>
            <person name="Hassan Y.I."/>
            <person name="Lepp D."/>
            <person name="Li X.-Z."/>
            <person name="Zhou T."/>
        </authorList>
    </citation>
    <scope>NUCLEOTIDE SEQUENCE [LARGE SCALE GENOMIC DNA]</scope>
    <source>
        <strain evidence="9 10">BD-c194</strain>
    </source>
</reference>
<evidence type="ECO:0000256" key="7">
    <source>
        <dbReference type="RuleBase" id="RU361259"/>
    </source>
</evidence>
<comment type="catalytic activity">
    <reaction evidence="6 7">
        <text>alpha-D-glucose 1-phosphate + UTP + H(+) = UDP-alpha-D-glucose + diphosphate</text>
        <dbReference type="Rhea" id="RHEA:19889"/>
        <dbReference type="ChEBI" id="CHEBI:15378"/>
        <dbReference type="ChEBI" id="CHEBI:33019"/>
        <dbReference type="ChEBI" id="CHEBI:46398"/>
        <dbReference type="ChEBI" id="CHEBI:58601"/>
        <dbReference type="ChEBI" id="CHEBI:58885"/>
        <dbReference type="EC" id="2.7.7.9"/>
    </reaction>
</comment>
<organism evidence="9 10">
    <name type="scientific">Devosia geojensis</name>
    <dbReference type="NCBI Taxonomy" id="443610"/>
    <lineage>
        <taxon>Bacteria</taxon>
        <taxon>Pseudomonadati</taxon>
        <taxon>Pseudomonadota</taxon>
        <taxon>Alphaproteobacteria</taxon>
        <taxon>Hyphomicrobiales</taxon>
        <taxon>Devosiaceae</taxon>
        <taxon>Devosia</taxon>
    </lineage>
</organism>
<dbReference type="InterPro" id="IPR005771">
    <property type="entry name" value="GalU_uridylyltTrfase_bac/arc"/>
</dbReference>
<keyword evidence="10" id="KW-1185">Reference proteome</keyword>
<evidence type="ECO:0000256" key="4">
    <source>
        <dbReference type="ARBA" id="ARBA00022679"/>
    </source>
</evidence>
<gene>
    <name evidence="9" type="ORF">VE25_04620</name>
</gene>
<evidence type="ECO:0000313" key="9">
    <source>
        <dbReference type="EMBL" id="KKB12933.1"/>
    </source>
</evidence>
<dbReference type="AlphaFoldDB" id="A0A0F5FVS3"/>
<dbReference type="Gene3D" id="3.90.550.10">
    <property type="entry name" value="Spore Coat Polysaccharide Biosynthesis Protein SpsA, Chain A"/>
    <property type="match status" value="1"/>
</dbReference>
<dbReference type="RefSeq" id="WP_046107428.1">
    <property type="nucleotide sequence ID" value="NZ_JZEX01000055.1"/>
</dbReference>
<dbReference type="PATRIC" id="fig|443610.3.peg.3413"/>
<name>A0A0F5FVS3_9HYPH</name>
<dbReference type="GO" id="GO:0006011">
    <property type="term" value="P:UDP-alpha-D-glucose metabolic process"/>
    <property type="evidence" value="ECO:0007669"/>
    <property type="project" value="InterPro"/>
</dbReference>
<evidence type="ECO:0000256" key="1">
    <source>
        <dbReference type="ARBA" id="ARBA00006890"/>
    </source>
</evidence>
<dbReference type="SUPFAM" id="SSF53448">
    <property type="entry name" value="Nucleotide-diphospho-sugar transferases"/>
    <property type="match status" value="1"/>
</dbReference>
<evidence type="ECO:0000259" key="8">
    <source>
        <dbReference type="Pfam" id="PF00483"/>
    </source>
</evidence>
<keyword evidence="4 7" id="KW-0808">Transferase</keyword>
<accession>A0A0F5FVS3</accession>
<comment type="similarity">
    <text evidence="1 7">Belongs to the UDPGP type 2 family.</text>
</comment>
<comment type="caution">
    <text evidence="9">The sequence shown here is derived from an EMBL/GenBank/DDBJ whole genome shotgun (WGS) entry which is preliminary data.</text>
</comment>
<evidence type="ECO:0000256" key="6">
    <source>
        <dbReference type="ARBA" id="ARBA00048128"/>
    </source>
</evidence>
<dbReference type="EC" id="2.7.7.9" evidence="2 7"/>
<dbReference type="STRING" id="443610.VE25_04620"/>
<dbReference type="OrthoDB" id="9803306at2"/>
<dbReference type="InterPro" id="IPR005835">
    <property type="entry name" value="NTP_transferase_dom"/>
</dbReference>
<evidence type="ECO:0000256" key="3">
    <source>
        <dbReference type="ARBA" id="ARBA00019048"/>
    </source>
</evidence>
<dbReference type="EMBL" id="JZEX01000055">
    <property type="protein sequence ID" value="KKB12933.1"/>
    <property type="molecule type" value="Genomic_DNA"/>
</dbReference>
<dbReference type="GO" id="GO:0003983">
    <property type="term" value="F:UTP:glucose-1-phosphate uridylyltransferase activity"/>
    <property type="evidence" value="ECO:0007669"/>
    <property type="project" value="UniProtKB-EC"/>
</dbReference>
<evidence type="ECO:0000313" key="10">
    <source>
        <dbReference type="Proteomes" id="UP000033632"/>
    </source>
</evidence>
<sequence length="303" mass="33185">MVKRVRTAVFPVAGLGTRFLPATKAMPKEMLTVVDRPLIQYAVDEAREAGIEHFVFVTGRNKGVIEDHFDRQFELETTLEARGKSAALAELQKDLPSAGRTSFTRQQEPLGLGHAVWCARDIVGNEPFALLLPDMLFKGEPGVLKQMMETYEETGGNVIAVEEVPLSEVSSYGVVARGEGSDEGFRIAEMVEKPKPEKAPSNLIISGRYILQPEVFSLLADQPRGAGGEIQITDAMQTLMKSQPFIGVKYRGQSFDCGSKVGFLTANVVYALDRDDIRDGFLEALGKVGLDSRLPNPLLRAAE</sequence>
<evidence type="ECO:0000256" key="2">
    <source>
        <dbReference type="ARBA" id="ARBA00012415"/>
    </source>
</evidence>
<evidence type="ECO:0000256" key="5">
    <source>
        <dbReference type="ARBA" id="ARBA00022695"/>
    </source>
</evidence>
<keyword evidence="5 7" id="KW-0548">Nucleotidyltransferase</keyword>
<dbReference type="PANTHER" id="PTHR43197">
    <property type="entry name" value="UTP--GLUCOSE-1-PHOSPHATE URIDYLYLTRANSFERASE"/>
    <property type="match status" value="1"/>
</dbReference>
<dbReference type="PANTHER" id="PTHR43197:SF1">
    <property type="entry name" value="UTP--GLUCOSE-1-PHOSPHATE URIDYLYLTRANSFERASE"/>
    <property type="match status" value="1"/>
</dbReference>
<proteinExistence type="inferred from homology"/>
<feature type="domain" description="Nucleotidyl transferase" evidence="8">
    <location>
        <begin position="13"/>
        <end position="267"/>
    </location>
</feature>
<protein>
    <recommendedName>
        <fullName evidence="3 7">UTP--glucose-1-phosphate uridylyltransferase</fullName>
        <ecNumber evidence="2 7">2.7.7.9</ecNumber>
    </recommendedName>
    <alternativeName>
        <fullName evidence="7">UDP-glucose pyrophosphorylase</fullName>
    </alternativeName>
</protein>
<dbReference type="NCBIfam" id="TIGR01099">
    <property type="entry name" value="galU"/>
    <property type="match status" value="1"/>
</dbReference>
<dbReference type="Proteomes" id="UP000033632">
    <property type="component" value="Unassembled WGS sequence"/>
</dbReference>